<name>A0A7W7CJK0_9PSEU</name>
<feature type="transmembrane region" description="Helical" evidence="2">
    <location>
        <begin position="311"/>
        <end position="333"/>
    </location>
</feature>
<dbReference type="InterPro" id="IPR025291">
    <property type="entry name" value="DUF4153"/>
</dbReference>
<feature type="transmembrane region" description="Helical" evidence="2">
    <location>
        <begin position="228"/>
        <end position="248"/>
    </location>
</feature>
<dbReference type="Pfam" id="PF13687">
    <property type="entry name" value="DUF4153"/>
    <property type="match status" value="1"/>
</dbReference>
<keyword evidence="4" id="KW-1185">Reference proteome</keyword>
<comment type="caution">
    <text evidence="3">The sequence shown here is derived from an EMBL/GenBank/DDBJ whole genome shotgun (WGS) entry which is preliminary data.</text>
</comment>
<accession>A0A7W7CJK0</accession>
<keyword evidence="2" id="KW-0812">Transmembrane</keyword>
<reference evidence="3 4" key="1">
    <citation type="submission" date="2020-08" db="EMBL/GenBank/DDBJ databases">
        <title>Sequencing the genomes of 1000 actinobacteria strains.</title>
        <authorList>
            <person name="Klenk H.-P."/>
        </authorList>
    </citation>
    <scope>NUCLEOTIDE SEQUENCE [LARGE SCALE GENOMIC DNA]</scope>
    <source>
        <strain evidence="3 4">DSM 44230</strain>
    </source>
</reference>
<organism evidence="3 4">
    <name type="scientific">Crossiella cryophila</name>
    <dbReference type="NCBI Taxonomy" id="43355"/>
    <lineage>
        <taxon>Bacteria</taxon>
        <taxon>Bacillati</taxon>
        <taxon>Actinomycetota</taxon>
        <taxon>Actinomycetes</taxon>
        <taxon>Pseudonocardiales</taxon>
        <taxon>Pseudonocardiaceae</taxon>
        <taxon>Crossiella</taxon>
    </lineage>
</organism>
<evidence type="ECO:0000256" key="2">
    <source>
        <dbReference type="SAM" id="Phobius"/>
    </source>
</evidence>
<dbReference type="RefSeq" id="WP_185009715.1">
    <property type="nucleotide sequence ID" value="NZ_BAAAUI010000007.1"/>
</dbReference>
<evidence type="ECO:0008006" key="5">
    <source>
        <dbReference type="Google" id="ProtNLM"/>
    </source>
</evidence>
<feature type="compositionally biased region" description="Low complexity" evidence="1">
    <location>
        <begin position="18"/>
        <end position="35"/>
    </location>
</feature>
<proteinExistence type="predicted"/>
<feature type="transmembrane region" description="Helical" evidence="2">
    <location>
        <begin position="384"/>
        <end position="406"/>
    </location>
</feature>
<feature type="transmembrane region" description="Helical" evidence="2">
    <location>
        <begin position="143"/>
        <end position="162"/>
    </location>
</feature>
<feature type="transmembrane region" description="Helical" evidence="2">
    <location>
        <begin position="167"/>
        <end position="184"/>
    </location>
</feature>
<feature type="transmembrane region" description="Helical" evidence="2">
    <location>
        <begin position="86"/>
        <end position="106"/>
    </location>
</feature>
<dbReference type="Proteomes" id="UP000533598">
    <property type="component" value="Unassembled WGS sequence"/>
</dbReference>
<dbReference type="AlphaFoldDB" id="A0A7W7CJK0"/>
<feature type="transmembrane region" description="Helical" evidence="2">
    <location>
        <begin position="418"/>
        <end position="442"/>
    </location>
</feature>
<dbReference type="EMBL" id="JACHMH010000001">
    <property type="protein sequence ID" value="MBB4682420.1"/>
    <property type="molecule type" value="Genomic_DNA"/>
</dbReference>
<feature type="transmembrane region" description="Helical" evidence="2">
    <location>
        <begin position="353"/>
        <end position="372"/>
    </location>
</feature>
<keyword evidence="2" id="KW-1133">Transmembrane helix</keyword>
<feature type="transmembrane region" description="Helical" evidence="2">
    <location>
        <begin position="268"/>
        <end position="290"/>
    </location>
</feature>
<feature type="transmembrane region" description="Helical" evidence="2">
    <location>
        <begin position="113"/>
        <end position="131"/>
    </location>
</feature>
<feature type="region of interest" description="Disordered" evidence="1">
    <location>
        <begin position="1"/>
        <end position="63"/>
    </location>
</feature>
<sequence length="560" mass="58406">MNGKAHDGWDQAAKGAQEPEATAEPETAAGTTDPDVPAEEDAPAEPAEAESASGNGQDGVPERPTLATGVVAAAAPVFAAVPPRPYAPGAVVLAAVGVGLFGAFALPLDRPGIGWGLVGLVLAVAVWLVARRDGEVELSAGERVLRVGWGSLAIGLLAIGAVRDAPWLFVLCVLGAGVAGSLAAGGGKSFFSLFAGAFSVPITALVRLDWVIRGAAALRVRGSRGRMLVSVVVSVLLLLVFGALFAGADASFAALISVALPTVDGPAIVRGGFVFWVLLFGTAGACLVAVKGAPKAAERSPRTIALLEWALPVGVLVLLFGGFVTVQLAALFGGDQYVRQTAGLTYAEHARGGFWQLSAVSVLTLAVIGLATRWAPKDTVAQRLWLRVLLGALSVLTLVIVASSISRILTYQEVYGATVLRLLVLTCELWIGFVYLVVLAAGVRLRGSWVPRIMVTSALTVLFGLSVANPEHIVAEGNMAKVSRLDAWYLAEMSADAVPVLDRLPEPMRSCVLGPISRNLTADPSWRDWNAARSSARELLARRPLESLGDCDSRGLPRPY</sequence>
<keyword evidence="2" id="KW-0472">Membrane</keyword>
<evidence type="ECO:0000313" key="3">
    <source>
        <dbReference type="EMBL" id="MBB4682420.1"/>
    </source>
</evidence>
<gene>
    <name evidence="3" type="ORF">HNR67_008538</name>
</gene>
<evidence type="ECO:0000313" key="4">
    <source>
        <dbReference type="Proteomes" id="UP000533598"/>
    </source>
</evidence>
<feature type="transmembrane region" description="Helical" evidence="2">
    <location>
        <begin position="190"/>
        <end position="208"/>
    </location>
</feature>
<evidence type="ECO:0000256" key="1">
    <source>
        <dbReference type="SAM" id="MobiDB-lite"/>
    </source>
</evidence>
<protein>
    <recommendedName>
        <fullName evidence="5">DUF4173 domain-containing protein</fullName>
    </recommendedName>
</protein>